<protein>
    <submittedName>
        <fullName evidence="1">Polysaccharide lyase</fullName>
    </submittedName>
</protein>
<dbReference type="Pfam" id="PF14099">
    <property type="entry name" value="Polysacc_lyase"/>
    <property type="match status" value="1"/>
</dbReference>
<organism evidence="1 2">
    <name type="scientific">Nitrosospira multiformis (strain ATCC 25196 / NCIMB 11849 / C 71)</name>
    <dbReference type="NCBI Taxonomy" id="323848"/>
    <lineage>
        <taxon>Bacteria</taxon>
        <taxon>Pseudomonadati</taxon>
        <taxon>Pseudomonadota</taxon>
        <taxon>Betaproteobacteria</taxon>
        <taxon>Nitrosomonadales</taxon>
        <taxon>Nitrosomonadaceae</taxon>
        <taxon>Nitrosospira</taxon>
    </lineage>
</organism>
<dbReference type="EMBL" id="FNVK01000027">
    <property type="protein sequence ID" value="SEG07590.1"/>
    <property type="molecule type" value="Genomic_DNA"/>
</dbReference>
<evidence type="ECO:0000313" key="2">
    <source>
        <dbReference type="Proteomes" id="UP000236751"/>
    </source>
</evidence>
<dbReference type="RefSeq" id="WP_104009762.1">
    <property type="nucleotide sequence ID" value="NZ_FNVK01000027.1"/>
</dbReference>
<name>A0A1H5X837_NITMU</name>
<keyword evidence="1" id="KW-0456">Lyase</keyword>
<dbReference type="Proteomes" id="UP000236751">
    <property type="component" value="Unassembled WGS sequence"/>
</dbReference>
<reference evidence="1 2" key="1">
    <citation type="submission" date="2016-10" db="EMBL/GenBank/DDBJ databases">
        <authorList>
            <person name="de Groot N.N."/>
        </authorList>
    </citation>
    <scope>NUCLEOTIDE SEQUENCE [LARGE SCALE GENOMIC DNA]</scope>
    <source>
        <strain evidence="1 2">Nl13</strain>
    </source>
</reference>
<proteinExistence type="predicted"/>
<dbReference type="AlphaFoldDB" id="A0A1H5X837"/>
<gene>
    <name evidence="1" type="ORF">SAMN05216403_12728</name>
</gene>
<accession>A0A1H5X837</accession>
<sequence length="245" mass="27402">MTQLFNFPLDVDFAGTYLQANGVEGPGNKMLSGISDRLEIINGAARTTLYGTDRQTNYGYRTEIQLGAFPNSGECWSSLDFMIDPSWTTNNFSGLGSWYPTPDPGEELTVKHVNIGLRIVDQETLFVAVPATTLPAVTSTGRIVAARKVEKGKWHNVTIRANLQTNATGWREVYLDRMKIFGEYNVPTAYEDATGPYFKVGPRTLTQDYDMVRMWVRNARQWTGNESFPAVMGEVPVSPLKMLQK</sequence>
<dbReference type="InterPro" id="IPR025975">
    <property type="entry name" value="Polysacc_lyase"/>
</dbReference>
<dbReference type="GO" id="GO:0016829">
    <property type="term" value="F:lyase activity"/>
    <property type="evidence" value="ECO:0007669"/>
    <property type="project" value="UniProtKB-KW"/>
</dbReference>
<dbReference type="Gene3D" id="2.60.120.200">
    <property type="match status" value="1"/>
</dbReference>
<evidence type="ECO:0000313" key="1">
    <source>
        <dbReference type="EMBL" id="SEG07590.1"/>
    </source>
</evidence>